<reference evidence="9" key="1">
    <citation type="journal article" date="2023" name="Mol. Phylogenet. Evol.">
        <title>Genome-scale phylogeny and comparative genomics of the fungal order Sordariales.</title>
        <authorList>
            <person name="Hensen N."/>
            <person name="Bonometti L."/>
            <person name="Westerberg I."/>
            <person name="Brannstrom I.O."/>
            <person name="Guillou S."/>
            <person name="Cros-Aarteil S."/>
            <person name="Calhoun S."/>
            <person name="Haridas S."/>
            <person name="Kuo A."/>
            <person name="Mondo S."/>
            <person name="Pangilinan J."/>
            <person name="Riley R."/>
            <person name="LaButti K."/>
            <person name="Andreopoulos B."/>
            <person name="Lipzen A."/>
            <person name="Chen C."/>
            <person name="Yan M."/>
            <person name="Daum C."/>
            <person name="Ng V."/>
            <person name="Clum A."/>
            <person name="Steindorff A."/>
            <person name="Ohm R.A."/>
            <person name="Martin F."/>
            <person name="Silar P."/>
            <person name="Natvig D.O."/>
            <person name="Lalanne C."/>
            <person name="Gautier V."/>
            <person name="Ament-Velasquez S.L."/>
            <person name="Kruys A."/>
            <person name="Hutchinson M.I."/>
            <person name="Powell A.J."/>
            <person name="Barry K."/>
            <person name="Miller A.N."/>
            <person name="Grigoriev I.V."/>
            <person name="Debuchy R."/>
            <person name="Gladieux P."/>
            <person name="Hiltunen Thoren M."/>
            <person name="Johannesson H."/>
        </authorList>
    </citation>
    <scope>NUCLEOTIDE SEQUENCE</scope>
    <source>
        <strain evidence="9">PSN293</strain>
    </source>
</reference>
<dbReference type="Pfam" id="PF08617">
    <property type="entry name" value="CGI-121"/>
    <property type="match status" value="1"/>
</dbReference>
<dbReference type="Gene3D" id="3.30.2380.10">
    <property type="entry name" value="CGI121/TPRKB"/>
    <property type="match status" value="1"/>
</dbReference>
<organism evidence="9 10">
    <name type="scientific">Rhypophila decipiens</name>
    <dbReference type="NCBI Taxonomy" id="261697"/>
    <lineage>
        <taxon>Eukaryota</taxon>
        <taxon>Fungi</taxon>
        <taxon>Dikarya</taxon>
        <taxon>Ascomycota</taxon>
        <taxon>Pezizomycotina</taxon>
        <taxon>Sordariomycetes</taxon>
        <taxon>Sordariomycetidae</taxon>
        <taxon>Sordariales</taxon>
        <taxon>Naviculisporaceae</taxon>
        <taxon>Rhypophila</taxon>
    </lineage>
</organism>
<dbReference type="SUPFAM" id="SSF143870">
    <property type="entry name" value="PF0523-like"/>
    <property type="match status" value="1"/>
</dbReference>
<keyword evidence="9" id="KW-0418">Kinase</keyword>
<comment type="function">
    <text evidence="7">Component of the EKC/KEOPS complex that is required for the formation of a threonylcarbamoyl group on adenosine at position 37 (t(6)A37) in tRNAs that read codons beginning with adenine. The complex is probably involved in the transfer of the threonylcarbamoyl moiety of threonylcarbamoyl-AMP (TC-AMP) to the N6 group of A37. CGI121 acts as an allosteric effector that regulates the t(6)A activity of the complex. The EKC/KEOPS complex also promotes both telomere uncapping and telomere elongation. The complex is required for efficient recruitment of transcriptional coactivators. CGI121 is not required for tRNA modification.</text>
</comment>
<evidence type="ECO:0000256" key="7">
    <source>
        <dbReference type="ARBA" id="ARBA00025043"/>
    </source>
</evidence>
<accession>A0AAN6YPB0</accession>
<evidence type="ECO:0000313" key="10">
    <source>
        <dbReference type="Proteomes" id="UP001301769"/>
    </source>
</evidence>
<keyword evidence="9" id="KW-0808">Transferase</keyword>
<dbReference type="GO" id="GO:0016301">
    <property type="term" value="F:kinase activity"/>
    <property type="evidence" value="ECO:0007669"/>
    <property type="project" value="UniProtKB-KW"/>
</dbReference>
<dbReference type="InterPro" id="IPR013926">
    <property type="entry name" value="CGI121/TPRKB"/>
</dbReference>
<dbReference type="Proteomes" id="UP001301769">
    <property type="component" value="Unassembled WGS sequence"/>
</dbReference>
<comment type="subcellular location">
    <subcellularLocation>
        <location evidence="1">Nucleus</location>
    </subcellularLocation>
</comment>
<evidence type="ECO:0000256" key="2">
    <source>
        <dbReference type="ARBA" id="ARBA00005546"/>
    </source>
</evidence>
<keyword evidence="6 8" id="KW-0539">Nucleus</keyword>
<evidence type="ECO:0000256" key="3">
    <source>
        <dbReference type="ARBA" id="ARBA00015316"/>
    </source>
</evidence>
<dbReference type="EMBL" id="MU858045">
    <property type="protein sequence ID" value="KAK4220352.1"/>
    <property type="molecule type" value="Genomic_DNA"/>
</dbReference>
<reference evidence="9" key="2">
    <citation type="submission" date="2023-05" db="EMBL/GenBank/DDBJ databases">
        <authorList>
            <consortium name="Lawrence Berkeley National Laboratory"/>
            <person name="Steindorff A."/>
            <person name="Hensen N."/>
            <person name="Bonometti L."/>
            <person name="Westerberg I."/>
            <person name="Brannstrom I.O."/>
            <person name="Guillou S."/>
            <person name="Cros-Aarteil S."/>
            <person name="Calhoun S."/>
            <person name="Haridas S."/>
            <person name="Kuo A."/>
            <person name="Mondo S."/>
            <person name="Pangilinan J."/>
            <person name="Riley R."/>
            <person name="Labutti K."/>
            <person name="Andreopoulos B."/>
            <person name="Lipzen A."/>
            <person name="Chen C."/>
            <person name="Yanf M."/>
            <person name="Daum C."/>
            <person name="Ng V."/>
            <person name="Clum A."/>
            <person name="Ohm R."/>
            <person name="Martin F."/>
            <person name="Silar P."/>
            <person name="Natvig D."/>
            <person name="Lalanne C."/>
            <person name="Gautier V."/>
            <person name="Ament-Velasquez S.L."/>
            <person name="Kruys A."/>
            <person name="Hutchinson M.I."/>
            <person name="Powell A.J."/>
            <person name="Barry K."/>
            <person name="Miller A.N."/>
            <person name="Grigoriev I.V."/>
            <person name="Debuchy R."/>
            <person name="Gladieux P."/>
            <person name="Thoren M.H."/>
            <person name="Johannesson H."/>
        </authorList>
    </citation>
    <scope>NUCLEOTIDE SEQUENCE</scope>
    <source>
        <strain evidence="9">PSN293</strain>
    </source>
</reference>
<comment type="similarity">
    <text evidence="2 8">Belongs to the CGI121/TPRKB family.</text>
</comment>
<dbReference type="PANTHER" id="PTHR15840">
    <property type="entry name" value="CGI-121 FAMILY MEMBER"/>
    <property type="match status" value="1"/>
</dbReference>
<evidence type="ECO:0000313" key="9">
    <source>
        <dbReference type="EMBL" id="KAK4220352.1"/>
    </source>
</evidence>
<protein>
    <recommendedName>
        <fullName evidence="4">EKC/KEOPS complex subunit CGI121</fullName>
    </recommendedName>
    <alternativeName>
        <fullName evidence="3">EKC/KEOPS complex subunit cgi121</fullName>
    </alternativeName>
</protein>
<keyword evidence="10" id="KW-1185">Reference proteome</keyword>
<proteinExistence type="inferred from homology"/>
<sequence>MALEKIQLDLVAPGQEILVAFFRDVSASASELLQKQLFARNPAFEYAFIDATSIISRAHLLSAVFNAVNAAATDSLRTPNVHSEIVISLGPNNNISDAYRRWGIQAGKTSNLIVVKVLPTTSSESDPSSPIPSSPEQVWAHLKEHLQGATATPLTDDELSKTTDWAAKIRKYYKLNGVPALDAIKDEVAKRKEMERMVIMAMALREL</sequence>
<dbReference type="GO" id="GO:0005634">
    <property type="term" value="C:nucleus"/>
    <property type="evidence" value="ECO:0007669"/>
    <property type="project" value="UniProtKB-SubCell"/>
</dbReference>
<dbReference type="InterPro" id="IPR036504">
    <property type="entry name" value="CGI121/TPRKB_sf"/>
</dbReference>
<dbReference type="AlphaFoldDB" id="A0AAN6YPB0"/>
<evidence type="ECO:0000256" key="1">
    <source>
        <dbReference type="ARBA" id="ARBA00004123"/>
    </source>
</evidence>
<evidence type="ECO:0000256" key="6">
    <source>
        <dbReference type="ARBA" id="ARBA00023242"/>
    </source>
</evidence>
<dbReference type="PANTHER" id="PTHR15840:SF10">
    <property type="entry name" value="EKC_KEOPS COMPLEX SUBUNIT TPRKB"/>
    <property type="match status" value="1"/>
</dbReference>
<dbReference type="GO" id="GO:0002949">
    <property type="term" value="P:tRNA threonylcarbamoyladenosine modification"/>
    <property type="evidence" value="ECO:0007669"/>
    <property type="project" value="TreeGrafter"/>
</dbReference>
<gene>
    <name evidence="9" type="ORF">QBC37DRAFT_394127</name>
</gene>
<name>A0AAN6YPB0_9PEZI</name>
<evidence type="ECO:0000256" key="8">
    <source>
        <dbReference type="RuleBase" id="RU004398"/>
    </source>
</evidence>
<evidence type="ECO:0000256" key="4">
    <source>
        <dbReference type="ARBA" id="ARBA00016009"/>
    </source>
</evidence>
<evidence type="ECO:0000256" key="5">
    <source>
        <dbReference type="ARBA" id="ARBA00022694"/>
    </source>
</evidence>
<comment type="caution">
    <text evidence="9">The sequence shown here is derived from an EMBL/GenBank/DDBJ whole genome shotgun (WGS) entry which is preliminary data.</text>
</comment>
<dbReference type="GO" id="GO:0000408">
    <property type="term" value="C:EKC/KEOPS complex"/>
    <property type="evidence" value="ECO:0007669"/>
    <property type="project" value="TreeGrafter"/>
</dbReference>
<dbReference type="GO" id="GO:0005829">
    <property type="term" value="C:cytosol"/>
    <property type="evidence" value="ECO:0007669"/>
    <property type="project" value="TreeGrafter"/>
</dbReference>
<keyword evidence="5" id="KW-0819">tRNA processing</keyword>